<dbReference type="SUPFAM" id="SSF111369">
    <property type="entry name" value="HlyD-like secretion proteins"/>
    <property type="match status" value="1"/>
</dbReference>
<keyword evidence="9" id="KW-1185">Reference proteome</keyword>
<dbReference type="Gene3D" id="2.40.50.100">
    <property type="match status" value="1"/>
</dbReference>
<dbReference type="InterPro" id="IPR058637">
    <property type="entry name" value="YknX-like_C"/>
</dbReference>
<feature type="domain" description="CzcB-like alpha-helical hairpin" evidence="4">
    <location>
        <begin position="110"/>
        <end position="167"/>
    </location>
</feature>
<dbReference type="InterPro" id="IPR058792">
    <property type="entry name" value="Beta-barrel_RND_2"/>
</dbReference>
<reference evidence="8 9" key="1">
    <citation type="submission" date="2016-10" db="EMBL/GenBank/DDBJ databases">
        <title>Complete Genome Sequence of Peptococcaceae strain DCMF.</title>
        <authorList>
            <person name="Edwards R.J."/>
            <person name="Holland S.I."/>
            <person name="Deshpande N.P."/>
            <person name="Wong Y.K."/>
            <person name="Ertan H."/>
            <person name="Manefield M."/>
            <person name="Russell T.L."/>
            <person name="Lee M.J."/>
        </authorList>
    </citation>
    <scope>NUCLEOTIDE SEQUENCE [LARGE SCALE GENOMIC DNA]</scope>
    <source>
        <strain evidence="8 9">DCMF</strain>
    </source>
</reference>
<dbReference type="Proteomes" id="UP000323521">
    <property type="component" value="Chromosome"/>
</dbReference>
<evidence type="ECO:0000259" key="7">
    <source>
        <dbReference type="Pfam" id="PF25989"/>
    </source>
</evidence>
<dbReference type="NCBIfam" id="TIGR01730">
    <property type="entry name" value="RND_mfp"/>
    <property type="match status" value="1"/>
</dbReference>
<dbReference type="PROSITE" id="PS51257">
    <property type="entry name" value="PROKAR_LIPOPROTEIN"/>
    <property type="match status" value="1"/>
</dbReference>
<evidence type="ECO:0000259" key="4">
    <source>
        <dbReference type="Pfam" id="PF25893"/>
    </source>
</evidence>
<dbReference type="GO" id="GO:1990281">
    <property type="term" value="C:efflux pump complex"/>
    <property type="evidence" value="ECO:0007669"/>
    <property type="project" value="TreeGrafter"/>
</dbReference>
<proteinExistence type="inferred from homology"/>
<feature type="domain" description="YknX-like C-terminal permuted SH3-like" evidence="7">
    <location>
        <begin position="299"/>
        <end position="367"/>
    </location>
</feature>
<gene>
    <name evidence="8" type="ORF">DCMF_17715</name>
</gene>
<evidence type="ECO:0000313" key="9">
    <source>
        <dbReference type="Proteomes" id="UP000323521"/>
    </source>
</evidence>
<feature type="chain" id="PRO_5039708484" evidence="3">
    <location>
        <begin position="20"/>
        <end position="376"/>
    </location>
</feature>
<dbReference type="Pfam" id="PF25893">
    <property type="entry name" value="HH_CzcB"/>
    <property type="match status" value="1"/>
</dbReference>
<dbReference type="InterPro" id="IPR006143">
    <property type="entry name" value="RND_pump_MFP"/>
</dbReference>
<dbReference type="Pfam" id="PF25973">
    <property type="entry name" value="BSH_CzcB"/>
    <property type="match status" value="1"/>
</dbReference>
<evidence type="ECO:0000259" key="5">
    <source>
        <dbReference type="Pfam" id="PF25954"/>
    </source>
</evidence>
<evidence type="ECO:0000256" key="3">
    <source>
        <dbReference type="SAM" id="SignalP"/>
    </source>
</evidence>
<protein>
    <submittedName>
        <fullName evidence="8">Uncharacterized protein</fullName>
    </submittedName>
</protein>
<keyword evidence="2" id="KW-0175">Coiled coil</keyword>
<dbReference type="Gene3D" id="2.40.30.170">
    <property type="match status" value="1"/>
</dbReference>
<feature type="domain" description="CusB-like beta-barrel" evidence="5">
    <location>
        <begin position="220"/>
        <end position="291"/>
    </location>
</feature>
<name>A0A3G1KV13_FORW1</name>
<dbReference type="InterPro" id="IPR058648">
    <property type="entry name" value="HH_CzcB-like"/>
</dbReference>
<evidence type="ECO:0000313" key="8">
    <source>
        <dbReference type="EMBL" id="ATW26353.1"/>
    </source>
</evidence>
<feature type="signal peptide" evidence="3">
    <location>
        <begin position="1"/>
        <end position="19"/>
    </location>
</feature>
<dbReference type="EMBL" id="CP017634">
    <property type="protein sequence ID" value="ATW26353.1"/>
    <property type="molecule type" value="Genomic_DNA"/>
</dbReference>
<dbReference type="PANTHER" id="PTHR30469">
    <property type="entry name" value="MULTIDRUG RESISTANCE PROTEIN MDTA"/>
    <property type="match status" value="1"/>
</dbReference>
<organism evidence="8 9">
    <name type="scientific">Formimonas warabiya</name>
    <dbReference type="NCBI Taxonomy" id="1761012"/>
    <lineage>
        <taxon>Bacteria</taxon>
        <taxon>Bacillati</taxon>
        <taxon>Bacillota</taxon>
        <taxon>Clostridia</taxon>
        <taxon>Eubacteriales</taxon>
        <taxon>Peptococcaceae</taxon>
        <taxon>Candidatus Formimonas</taxon>
    </lineage>
</organism>
<evidence type="ECO:0000256" key="1">
    <source>
        <dbReference type="ARBA" id="ARBA00009477"/>
    </source>
</evidence>
<comment type="similarity">
    <text evidence="1">Belongs to the membrane fusion protein (MFP) (TC 8.A.1) family.</text>
</comment>
<sequence length="376" mass="39259">MKRSAVVIFILLVSSLLGGCGGPPPSGNENSAIAVKVEQVAKADLKTAFHTSGLIEASTEATIAPKVSGRVTVVNVKMGDRVTKGQVLFQIEAKEARNQLTQSEAGLGIAKAGYDSAVQALKDAQANYDRYQTLYKNGVVSENDLEQATTALVNAKLGLKQAEQQLDQAEAALSTAQENVNDYSVTAPIGGLVSTIEVETGEMVSSQTDAATIVNIDTVKVKASIPESVINTIQTGTKVPVVLESLNKTVEGTVTAISPKANSATMGYPAEVTVANPSGTIKPGMSAQINLFTGIVQDVIVVPVDAVIEKDGQHIAYIVENDKAKEVSLQVGVSSETKTEITEGLTVGQSLVIEGNRLLSDGQLVRVVEEQAGAAE</sequence>
<dbReference type="Pfam" id="PF25989">
    <property type="entry name" value="YknX_C"/>
    <property type="match status" value="1"/>
</dbReference>
<dbReference type="InterPro" id="IPR058647">
    <property type="entry name" value="BSH_CzcB-like"/>
</dbReference>
<keyword evidence="3" id="KW-0732">Signal</keyword>
<dbReference type="RefSeq" id="WP_214658705.1">
    <property type="nucleotide sequence ID" value="NZ_CP017634.1"/>
</dbReference>
<dbReference type="Gene3D" id="1.10.287.470">
    <property type="entry name" value="Helix hairpin bin"/>
    <property type="match status" value="1"/>
</dbReference>
<dbReference type="GO" id="GO:0015562">
    <property type="term" value="F:efflux transmembrane transporter activity"/>
    <property type="evidence" value="ECO:0007669"/>
    <property type="project" value="InterPro"/>
</dbReference>
<evidence type="ECO:0000256" key="2">
    <source>
        <dbReference type="SAM" id="Coils"/>
    </source>
</evidence>
<accession>A0A3G1KV13</accession>
<feature type="domain" description="CzcB-like barrel-sandwich hybrid" evidence="6">
    <location>
        <begin position="61"/>
        <end position="214"/>
    </location>
</feature>
<dbReference type="Gene3D" id="2.40.420.20">
    <property type="match status" value="1"/>
</dbReference>
<dbReference type="AlphaFoldDB" id="A0A3G1KV13"/>
<evidence type="ECO:0000259" key="6">
    <source>
        <dbReference type="Pfam" id="PF25973"/>
    </source>
</evidence>
<dbReference type="Pfam" id="PF25954">
    <property type="entry name" value="Beta-barrel_RND_2"/>
    <property type="match status" value="1"/>
</dbReference>
<feature type="coiled-coil region" evidence="2">
    <location>
        <begin position="114"/>
        <end position="186"/>
    </location>
</feature>
<dbReference type="KEGG" id="fwa:DCMF_17715"/>